<evidence type="ECO:0000313" key="3">
    <source>
        <dbReference type="Proteomes" id="UP000238218"/>
    </source>
</evidence>
<organism evidence="2 3">
    <name type="scientific">Aphanothece cf. minutissima CCALA 015</name>
    <dbReference type="NCBI Taxonomy" id="2107695"/>
    <lineage>
        <taxon>Bacteria</taxon>
        <taxon>Bacillati</taxon>
        <taxon>Cyanobacteriota</taxon>
        <taxon>Cyanophyceae</taxon>
        <taxon>Oscillatoriophycideae</taxon>
        <taxon>Chroococcales</taxon>
        <taxon>Aphanothecaceae</taxon>
        <taxon>Aphanothece</taxon>
    </lineage>
</organism>
<sequence length="124" mass="13699">MVSRSSLPPQPPRTAGQQLRRRLRGPLPALLLLPLLAAGCQGLPNPESRRIDQLELKIQQLEQRLNKADLRPDTADPAGKPPAGVVKSLTLRTDTEDDRLRIYWADGSRTDLPCTKEQTTLVCG</sequence>
<evidence type="ECO:0008006" key="4">
    <source>
        <dbReference type="Google" id="ProtNLM"/>
    </source>
</evidence>
<accession>A0ABX5F5Y8</accession>
<dbReference type="RefSeq" id="WP_106222729.1">
    <property type="nucleotide sequence ID" value="NZ_PVWP01000011.1"/>
</dbReference>
<proteinExistence type="predicted"/>
<evidence type="ECO:0000256" key="1">
    <source>
        <dbReference type="SAM" id="MobiDB-lite"/>
    </source>
</evidence>
<dbReference type="EMBL" id="PVWP01000011">
    <property type="protein sequence ID" value="PSB36165.1"/>
    <property type="molecule type" value="Genomic_DNA"/>
</dbReference>
<keyword evidence="3" id="KW-1185">Reference proteome</keyword>
<name>A0ABX5F5Y8_9CHRO</name>
<dbReference type="Proteomes" id="UP000238218">
    <property type="component" value="Unassembled WGS sequence"/>
</dbReference>
<feature type="region of interest" description="Disordered" evidence="1">
    <location>
        <begin position="1"/>
        <end position="21"/>
    </location>
</feature>
<evidence type="ECO:0000313" key="2">
    <source>
        <dbReference type="EMBL" id="PSB36165.1"/>
    </source>
</evidence>
<gene>
    <name evidence="2" type="ORF">C7B81_14300</name>
</gene>
<reference evidence="2 3" key="1">
    <citation type="submission" date="2018-03" db="EMBL/GenBank/DDBJ databases">
        <title>The ancient ancestry and fast evolution of plastids.</title>
        <authorList>
            <person name="Moore K.R."/>
            <person name="Magnabosco C."/>
            <person name="Momper L."/>
            <person name="Gold D.A."/>
            <person name="Bosak T."/>
            <person name="Fournier G.P."/>
        </authorList>
    </citation>
    <scope>NUCLEOTIDE SEQUENCE [LARGE SCALE GENOMIC DNA]</scope>
    <source>
        <strain evidence="2 3">CCALA 015</strain>
    </source>
</reference>
<protein>
    <recommendedName>
        <fullName evidence="4">Lipoprotein</fullName>
    </recommendedName>
</protein>
<comment type="caution">
    <text evidence="2">The sequence shown here is derived from an EMBL/GenBank/DDBJ whole genome shotgun (WGS) entry which is preliminary data.</text>
</comment>
<feature type="region of interest" description="Disordered" evidence="1">
    <location>
        <begin position="68"/>
        <end position="91"/>
    </location>
</feature>